<sequence length="85" mass="10384">MVSHENFSLRNLNKQVIYINQKNEKESHSLYLNEKKKKTYLLYLHYQKQHYSKFEHLFQHQLNLGIEEHSFSQNGLSRFLKNESN</sequence>
<keyword evidence="2" id="KW-1185">Reference proteome</keyword>
<reference evidence="1 2" key="1">
    <citation type="submission" date="2017-09" db="EMBL/GenBank/DDBJ databases">
        <title>WGS assembly of Aquilegia coerulea Goldsmith.</title>
        <authorList>
            <person name="Hodges S."/>
            <person name="Kramer E."/>
            <person name="Nordborg M."/>
            <person name="Tomkins J."/>
            <person name="Borevitz J."/>
            <person name="Derieg N."/>
            <person name="Yan J."/>
            <person name="Mihaltcheva S."/>
            <person name="Hayes R.D."/>
            <person name="Rokhsar D."/>
        </authorList>
    </citation>
    <scope>NUCLEOTIDE SEQUENCE [LARGE SCALE GENOMIC DNA]</scope>
    <source>
        <strain evidence="2">cv. Goldsmith</strain>
    </source>
</reference>
<organism evidence="1 2">
    <name type="scientific">Aquilegia coerulea</name>
    <name type="common">Rocky mountain columbine</name>
    <dbReference type="NCBI Taxonomy" id="218851"/>
    <lineage>
        <taxon>Eukaryota</taxon>
        <taxon>Viridiplantae</taxon>
        <taxon>Streptophyta</taxon>
        <taxon>Embryophyta</taxon>
        <taxon>Tracheophyta</taxon>
        <taxon>Spermatophyta</taxon>
        <taxon>Magnoliopsida</taxon>
        <taxon>Ranunculales</taxon>
        <taxon>Ranunculaceae</taxon>
        <taxon>Thalictroideae</taxon>
        <taxon>Aquilegia</taxon>
    </lineage>
</organism>
<evidence type="ECO:0000313" key="1">
    <source>
        <dbReference type="EMBL" id="PIA43166.1"/>
    </source>
</evidence>
<evidence type="ECO:0000313" key="2">
    <source>
        <dbReference type="Proteomes" id="UP000230069"/>
    </source>
</evidence>
<dbReference type="InParanoid" id="A0A2G5DI45"/>
<accession>A0A2G5DI45</accession>
<dbReference type="AlphaFoldDB" id="A0A2G5DI45"/>
<name>A0A2G5DI45_AQUCA</name>
<dbReference type="Proteomes" id="UP000230069">
    <property type="component" value="Unassembled WGS sequence"/>
</dbReference>
<proteinExistence type="predicted"/>
<dbReference type="EMBL" id="KZ305037">
    <property type="protein sequence ID" value="PIA43166.1"/>
    <property type="molecule type" value="Genomic_DNA"/>
</dbReference>
<protein>
    <submittedName>
        <fullName evidence="1">Uncharacterized protein</fullName>
    </submittedName>
</protein>
<gene>
    <name evidence="1" type="ORF">AQUCO_02000539v1</name>
</gene>